<reference evidence="3 12" key="4">
    <citation type="journal article" date="2022" name="Front. Microbiol.">
        <title>Commensal bacteria contribute to the growth of multidrug-resistant Avibacterium paragallinarum in chickens.</title>
        <authorList>
            <person name="Zhu J."/>
            <person name="Chen Y."/>
            <person name="Wu Y."/>
            <person name="Wang Y."/>
            <person name="Zhu K."/>
        </authorList>
    </citation>
    <scope>NUCLEOTIDE SEQUENCE [LARGE SCALE GENOMIC DNA]</scope>
    <source>
        <strain evidence="3 12">AV25</strain>
    </source>
</reference>
<dbReference type="SUPFAM" id="SSF143120">
    <property type="entry name" value="YefM-like"/>
    <property type="match status" value="1"/>
</dbReference>
<keyword evidence="12" id="KW-1185">Reference proteome</keyword>
<dbReference type="Proteomes" id="UP001347884">
    <property type="component" value="Unassembled WGS sequence"/>
</dbReference>
<evidence type="ECO:0000313" key="7">
    <source>
        <dbReference type="EMBL" id="SUU97941.1"/>
    </source>
</evidence>
<evidence type="ECO:0000313" key="6">
    <source>
        <dbReference type="EMBL" id="STO70934.1"/>
    </source>
</evidence>
<reference evidence="5 11" key="3">
    <citation type="submission" date="2018-11" db="EMBL/GenBank/DDBJ databases">
        <title>Sequencing Av. paragallinarum serogroups.</title>
        <authorList>
            <person name="Hellmuth J.E."/>
            <person name="Boucher C.E."/>
            <person name="Cason E.D."/>
        </authorList>
    </citation>
    <scope>NUCLEOTIDE SEQUENCE [LARGE SCALE GENOMIC DNA]</scope>
    <source>
        <strain evidence="5 11">SA-3</strain>
    </source>
</reference>
<dbReference type="Proteomes" id="UP000247594">
    <property type="component" value="Unassembled WGS sequence"/>
</dbReference>
<reference evidence="3" key="5">
    <citation type="submission" date="2022-05" db="EMBL/GenBank/DDBJ databases">
        <authorList>
            <person name="Chen Y."/>
            <person name="Zhu J."/>
            <person name="Zhu K."/>
        </authorList>
    </citation>
    <scope>NUCLEOTIDE SEQUENCE</scope>
    <source>
        <strain evidence="3">AV25</strain>
    </source>
</reference>
<evidence type="ECO:0000313" key="5">
    <source>
        <dbReference type="EMBL" id="RZN59958.1"/>
    </source>
</evidence>
<accession>A0A0F5F1H9</accession>
<dbReference type="GeneID" id="66256690"/>
<dbReference type="EMBL" id="UFSW01000001">
    <property type="protein sequence ID" value="SUU97941.1"/>
    <property type="molecule type" value="Genomic_DNA"/>
</dbReference>
<dbReference type="RefSeq" id="WP_017805355.1">
    <property type="nucleotide sequence ID" value="NZ_CP034110.1"/>
</dbReference>
<protein>
    <recommendedName>
        <fullName evidence="2">Antitoxin</fullName>
    </recommendedName>
</protein>
<dbReference type="NCBIfam" id="TIGR01552">
    <property type="entry name" value="phd_fam"/>
    <property type="match status" value="1"/>
</dbReference>
<comment type="function">
    <text evidence="2">Antitoxin component of a type II toxin-antitoxin (TA) system.</text>
</comment>
<dbReference type="STRING" id="728.VY92_11025"/>
<evidence type="ECO:0000256" key="1">
    <source>
        <dbReference type="ARBA" id="ARBA00009981"/>
    </source>
</evidence>
<dbReference type="EMBL" id="QJPJ01000018">
    <property type="protein sequence ID" value="PXZ38359.1"/>
    <property type="molecule type" value="Genomic_DNA"/>
</dbReference>
<dbReference type="EMBL" id="UGHK01000001">
    <property type="protein sequence ID" value="STO70934.1"/>
    <property type="molecule type" value="Genomic_DNA"/>
</dbReference>
<dbReference type="EMBL" id="RQXS01000016">
    <property type="protein sequence ID" value="RZN59958.1"/>
    <property type="molecule type" value="Genomic_DNA"/>
</dbReference>
<gene>
    <name evidence="4" type="ORF">DM482_09695</name>
    <name evidence="5" type="ORF">EIG79_04950</name>
    <name evidence="3" type="ORF">M5S13_08450</name>
    <name evidence="7" type="ORF">NCTC10926_01344</name>
    <name evidence="6" type="ORF">NCTC11296_00854</name>
</gene>
<evidence type="ECO:0000313" key="9">
    <source>
        <dbReference type="Proteomes" id="UP000254465"/>
    </source>
</evidence>
<evidence type="ECO:0000256" key="2">
    <source>
        <dbReference type="RuleBase" id="RU362080"/>
    </source>
</evidence>
<dbReference type="Proteomes" id="UP000254620">
    <property type="component" value="Unassembled WGS sequence"/>
</dbReference>
<evidence type="ECO:0000313" key="12">
    <source>
        <dbReference type="Proteomes" id="UP001347884"/>
    </source>
</evidence>
<comment type="similarity">
    <text evidence="1 2">Belongs to the phD/YefM antitoxin family.</text>
</comment>
<evidence type="ECO:0000313" key="10">
    <source>
        <dbReference type="Proteomes" id="UP000254620"/>
    </source>
</evidence>
<dbReference type="Proteomes" id="UP000254465">
    <property type="component" value="Unassembled WGS sequence"/>
</dbReference>
<dbReference type="AlphaFoldDB" id="A0A0F5F1H9"/>
<reference evidence="9 10" key="2">
    <citation type="submission" date="2018-06" db="EMBL/GenBank/DDBJ databases">
        <authorList>
            <consortium name="Pathogen Informatics"/>
            <person name="Doyle S."/>
        </authorList>
    </citation>
    <scope>NUCLEOTIDE SEQUENCE [LARGE SCALE GENOMIC DNA]</scope>
    <source>
        <strain evidence="7 10">NCTC10926</strain>
        <strain evidence="6 9">NCTC11296</strain>
    </source>
</reference>
<evidence type="ECO:0000313" key="11">
    <source>
        <dbReference type="Proteomes" id="UP000294229"/>
    </source>
</evidence>
<sequence>MTIMTSREFNQHLNQAQKAAQVAPVIVTNRGEPAYVLMSYADYQKALHKSSPRNALEALMPQDDMAIELDITPRSTKQRATLAFDE</sequence>
<dbReference type="KEGG" id="apag:EIA51_09695"/>
<dbReference type="Proteomes" id="UP000294229">
    <property type="component" value="Unassembled WGS sequence"/>
</dbReference>
<dbReference type="InterPro" id="IPR006442">
    <property type="entry name" value="Antitoxin_Phd/YefM"/>
</dbReference>
<evidence type="ECO:0000313" key="3">
    <source>
        <dbReference type="EMBL" id="MEE6041915.1"/>
    </source>
</evidence>
<organism evidence="5 11">
    <name type="scientific">Avibacterium paragallinarum</name>
    <name type="common">Haemophilus gallinarum</name>
    <dbReference type="NCBI Taxonomy" id="728"/>
    <lineage>
        <taxon>Bacteria</taxon>
        <taxon>Pseudomonadati</taxon>
        <taxon>Pseudomonadota</taxon>
        <taxon>Gammaproteobacteria</taxon>
        <taxon>Pasteurellales</taxon>
        <taxon>Pasteurellaceae</taxon>
        <taxon>Avibacterium</taxon>
    </lineage>
</organism>
<name>A0A0F5F1H9_AVIPA</name>
<evidence type="ECO:0000313" key="8">
    <source>
        <dbReference type="Proteomes" id="UP000247594"/>
    </source>
</evidence>
<dbReference type="Gene3D" id="3.40.1620.10">
    <property type="entry name" value="YefM-like domain"/>
    <property type="match status" value="1"/>
</dbReference>
<evidence type="ECO:0000313" key="4">
    <source>
        <dbReference type="EMBL" id="PXZ38359.1"/>
    </source>
</evidence>
<dbReference type="InterPro" id="IPR036165">
    <property type="entry name" value="YefM-like_sf"/>
</dbReference>
<reference evidence="4 8" key="1">
    <citation type="submission" date="2018-06" db="EMBL/GenBank/DDBJ databases">
        <authorList>
            <person name="Teymurazov M."/>
            <person name="Kislichkina A."/>
            <person name="Abaymova A."/>
            <person name="Mukhina T."/>
            <person name="Mayskaya N."/>
            <person name="Svetoch E."/>
            <person name="Bogun A."/>
        </authorList>
    </citation>
    <scope>NUCLEOTIDE SEQUENCE [LARGE SCALE GENOMIC DNA]</scope>
    <source>
        <strain evidence="4 8">SCPM-O-B-8406</strain>
    </source>
</reference>
<dbReference type="Pfam" id="PF02604">
    <property type="entry name" value="PhdYeFM_antitox"/>
    <property type="match status" value="1"/>
</dbReference>
<dbReference type="eggNOG" id="COG2161">
    <property type="taxonomic scope" value="Bacteria"/>
</dbReference>
<dbReference type="OrthoDB" id="72009at2"/>
<dbReference type="EMBL" id="JAMDKF010000018">
    <property type="protein sequence ID" value="MEE6041915.1"/>
    <property type="molecule type" value="Genomic_DNA"/>
</dbReference>
<proteinExistence type="inferred from homology"/>